<dbReference type="InterPro" id="IPR050464">
    <property type="entry name" value="Zeta_carotene_desat/Oxidored"/>
</dbReference>
<dbReference type="EMBL" id="JACCBV010000001">
    <property type="protein sequence ID" value="NYE18188.1"/>
    <property type="molecule type" value="Genomic_DNA"/>
</dbReference>
<dbReference type="SUPFAM" id="SSF51905">
    <property type="entry name" value="FAD/NAD(P)-binding domain"/>
    <property type="match status" value="1"/>
</dbReference>
<dbReference type="PANTHER" id="PTHR42923">
    <property type="entry name" value="PROTOPORPHYRINOGEN OXIDASE"/>
    <property type="match status" value="1"/>
</dbReference>
<proteinExistence type="predicted"/>
<reference evidence="2 3" key="1">
    <citation type="submission" date="2020-07" db="EMBL/GenBank/DDBJ databases">
        <title>Sequencing the genomes of 1000 actinobacteria strains.</title>
        <authorList>
            <person name="Klenk H.-P."/>
        </authorList>
    </citation>
    <scope>NUCLEOTIDE SEQUENCE [LARGE SCALE GENOMIC DNA]</scope>
    <source>
        <strain evidence="2 3">DSM 24662</strain>
    </source>
</reference>
<evidence type="ECO:0000259" key="1">
    <source>
        <dbReference type="Pfam" id="PF01593"/>
    </source>
</evidence>
<dbReference type="InterPro" id="IPR036188">
    <property type="entry name" value="FAD/NAD-bd_sf"/>
</dbReference>
<name>A0A7Y9KJI6_9MICO</name>
<sequence length="497" mass="51292">MSGASNDLASHVQHARVAVIGGGIAGLVAALECAKVGSRVTVFEASERLGGTIASARIAGADIDVTAEGFPESASAVRALADELGLGETVVSTRVGDTWIAGLPSGAASLPRETLIGIPQNTWDESVRRIIGWSGAWRAYIDRLRPPLTIGRERSLGRLVRSRMGERVLDRMVAPLSLGVYGIHPDEVDVDAAVPGLSAALTRTASLGAAVADLRVGMPADPVLLSIRGGVARLISALEERLANLEVDVRTRQRAASIAAERGRWRVSAQAAGGRSPAAAPPETFDAVIVATPEAESRRMLAPVVPRLGSGSAESTPLELVTLVLESPELDAAVPGDGESTGSRAAAVTVHPVAGTHRASGLLALSRRHPELAEATGGHVLRVSFGTRGQRPATEALDDAEAFALAVAEASAFLGVDSARVRLLGAHRWRAELPRPASAIGRAEVNAAARHAVAGVAGLGVAGAWLAGPGLAQIVLDAREEADRVRRTILWGDAAIG</sequence>
<feature type="domain" description="Amine oxidase" evidence="1">
    <location>
        <begin position="24"/>
        <end position="484"/>
    </location>
</feature>
<dbReference type="PRINTS" id="PR00411">
    <property type="entry name" value="PNDRDTASEI"/>
</dbReference>
<evidence type="ECO:0000313" key="2">
    <source>
        <dbReference type="EMBL" id="NYE18188.1"/>
    </source>
</evidence>
<dbReference type="Gene3D" id="3.50.50.60">
    <property type="entry name" value="FAD/NAD(P)-binding domain"/>
    <property type="match status" value="1"/>
</dbReference>
<evidence type="ECO:0000313" key="3">
    <source>
        <dbReference type="Proteomes" id="UP000576969"/>
    </source>
</evidence>
<keyword evidence="3" id="KW-1185">Reference proteome</keyword>
<organism evidence="2 3">
    <name type="scientific">Microbacterium immunditiarum</name>
    <dbReference type="NCBI Taxonomy" id="337480"/>
    <lineage>
        <taxon>Bacteria</taxon>
        <taxon>Bacillati</taxon>
        <taxon>Actinomycetota</taxon>
        <taxon>Actinomycetes</taxon>
        <taxon>Micrococcales</taxon>
        <taxon>Microbacteriaceae</taxon>
        <taxon>Microbacterium</taxon>
    </lineage>
</organism>
<comment type="caution">
    <text evidence="2">The sequence shown here is derived from an EMBL/GenBank/DDBJ whole genome shotgun (WGS) entry which is preliminary data.</text>
</comment>
<keyword evidence="2" id="KW-0560">Oxidoreductase</keyword>
<dbReference type="AlphaFoldDB" id="A0A7Y9KJI6"/>
<dbReference type="Gene3D" id="1.10.3110.10">
    <property type="entry name" value="protoporphyrinogen ix oxidase, domain 3"/>
    <property type="match status" value="1"/>
</dbReference>
<dbReference type="PANTHER" id="PTHR42923:SF3">
    <property type="entry name" value="PROTOPORPHYRINOGEN OXIDASE"/>
    <property type="match status" value="1"/>
</dbReference>
<protein>
    <submittedName>
        <fullName evidence="2">Oxygen-dependent protoporphyrinogen oxidase</fullName>
        <ecNumber evidence="2">1.3.3.4</ecNumber>
    </submittedName>
</protein>
<dbReference type="GO" id="GO:0004729">
    <property type="term" value="F:oxygen-dependent protoporphyrinogen oxidase activity"/>
    <property type="evidence" value="ECO:0007669"/>
    <property type="project" value="UniProtKB-EC"/>
</dbReference>
<dbReference type="InterPro" id="IPR002937">
    <property type="entry name" value="Amino_oxidase"/>
</dbReference>
<accession>A0A7Y9KJI6</accession>
<dbReference type="Proteomes" id="UP000576969">
    <property type="component" value="Unassembled WGS sequence"/>
</dbReference>
<dbReference type="Pfam" id="PF01593">
    <property type="entry name" value="Amino_oxidase"/>
    <property type="match status" value="1"/>
</dbReference>
<dbReference type="EC" id="1.3.3.4" evidence="2"/>
<gene>
    <name evidence="2" type="ORF">BJ991_000216</name>
</gene>
<dbReference type="Gene3D" id="3.90.660.20">
    <property type="entry name" value="Protoporphyrinogen oxidase, mitochondrial, domain 2"/>
    <property type="match status" value="1"/>
</dbReference>